<dbReference type="GO" id="GO:0005829">
    <property type="term" value="C:cytosol"/>
    <property type="evidence" value="ECO:0007669"/>
    <property type="project" value="TreeGrafter"/>
</dbReference>
<evidence type="ECO:0000313" key="4">
    <source>
        <dbReference type="EMBL" id="ABU82412.1"/>
    </source>
</evidence>
<dbReference type="GO" id="GO:0016832">
    <property type="term" value="F:aldehyde-lyase activity"/>
    <property type="evidence" value="ECO:0007669"/>
    <property type="project" value="TreeGrafter"/>
</dbReference>
<dbReference type="SUPFAM" id="SSF53639">
    <property type="entry name" value="AraD/HMP-PK domain-like"/>
    <property type="match status" value="1"/>
</dbReference>
<dbReference type="HOGENOM" id="CLU_006033_3_4_2"/>
<dbReference type="SMART" id="SM01007">
    <property type="entry name" value="Aldolase_II"/>
    <property type="match status" value="1"/>
</dbReference>
<organism evidence="4 5">
    <name type="scientific">Ignicoccus hospitalis (strain KIN4/I / DSM 18386 / JCM 14125)</name>
    <dbReference type="NCBI Taxonomy" id="453591"/>
    <lineage>
        <taxon>Archaea</taxon>
        <taxon>Thermoproteota</taxon>
        <taxon>Thermoprotei</taxon>
        <taxon>Desulfurococcales</taxon>
        <taxon>Desulfurococcaceae</taxon>
        <taxon>Ignicoccus</taxon>
    </lineage>
</organism>
<dbReference type="InterPro" id="IPR001303">
    <property type="entry name" value="Aldolase_II/adducin_N"/>
</dbReference>
<keyword evidence="5" id="KW-1185">Reference proteome</keyword>
<dbReference type="KEGG" id="iho:Igni_1236"/>
<dbReference type="STRING" id="453591.Igni_1236"/>
<gene>
    <name evidence="4" type="ordered locus">Igni_1236</name>
</gene>
<keyword evidence="2" id="KW-0456">Lyase</keyword>
<dbReference type="eggNOG" id="arCOG04226">
    <property type="taxonomic scope" value="Archaea"/>
</dbReference>
<dbReference type="GeneID" id="5563081"/>
<dbReference type="RefSeq" id="WP_012123376.1">
    <property type="nucleotide sequence ID" value="NC_009776.1"/>
</dbReference>
<dbReference type="Gene3D" id="3.40.225.10">
    <property type="entry name" value="Class II aldolase/adducin N-terminal domain"/>
    <property type="match status" value="1"/>
</dbReference>
<name>A8ABW0_IGNH4</name>
<dbReference type="Pfam" id="PF00596">
    <property type="entry name" value="Aldolase_II"/>
    <property type="match status" value="1"/>
</dbReference>
<dbReference type="GO" id="GO:0046872">
    <property type="term" value="F:metal ion binding"/>
    <property type="evidence" value="ECO:0007669"/>
    <property type="project" value="UniProtKB-KW"/>
</dbReference>
<dbReference type="Proteomes" id="UP000000262">
    <property type="component" value="Chromosome"/>
</dbReference>
<dbReference type="InterPro" id="IPR036409">
    <property type="entry name" value="Aldolase_II/adducin_N_sf"/>
</dbReference>
<feature type="domain" description="Class II aldolase/adducin N-terminal" evidence="3">
    <location>
        <begin position="5"/>
        <end position="176"/>
    </location>
</feature>
<dbReference type="UniPathway" id="UPA00071"/>
<reference evidence="4 5" key="1">
    <citation type="journal article" date="2008" name="Genome Biol.">
        <title>A genomic analysis of the archaeal system Ignicoccus hospitalis-Nanoarchaeum equitans.</title>
        <authorList>
            <person name="Podar M."/>
            <person name="Anderson I."/>
            <person name="Makarova K.S."/>
            <person name="Elkins J.G."/>
            <person name="Ivanova N."/>
            <person name="Wall M.A."/>
            <person name="Lykidis A."/>
            <person name="Mavromatis K."/>
            <person name="Sun H."/>
            <person name="Hudson M.E."/>
            <person name="Chen W."/>
            <person name="Deciu C."/>
            <person name="Hutchison D."/>
            <person name="Eads J.R."/>
            <person name="Anderson A."/>
            <person name="Fernandes F."/>
            <person name="Szeto E."/>
            <person name="Lapidus A."/>
            <person name="Kyrpides N.C."/>
            <person name="Saier M.H.Jr."/>
            <person name="Richardson P.M."/>
            <person name="Rachel R."/>
            <person name="Huber H."/>
            <person name="Eisen J.A."/>
            <person name="Koonin E.V."/>
            <person name="Keller M."/>
            <person name="Stetter K.O."/>
        </authorList>
    </citation>
    <scope>NUCLEOTIDE SEQUENCE [LARGE SCALE GENOMIC DNA]</scope>
    <source>
        <strain evidence="5">KIN4/I / DSM 18386 / JCM 14125</strain>
    </source>
</reference>
<dbReference type="PANTHER" id="PTHR22789">
    <property type="entry name" value="FUCULOSE PHOSPHATE ALDOLASE"/>
    <property type="match status" value="1"/>
</dbReference>
<dbReference type="EMBL" id="CP000816">
    <property type="protein sequence ID" value="ABU82412.1"/>
    <property type="molecule type" value="Genomic_DNA"/>
</dbReference>
<sequence length="183" mass="20002">MCDARPVIEVMKLLYQKGMITVLSGNASARCGDVFLITPSGVPKNDIKELSVVSLNDLKWRGPKPSIEYKMHALIYMKTDARSVVHAHNPKAVLAAKLGLPLDPSEYVETAYAIRELARVPPLEAGSEELARRVAEESTRADVILLEGHGAVALGKDPYEALNKLEALEYLAELALLERAVRG</sequence>
<dbReference type="GO" id="GO:0019323">
    <property type="term" value="P:pentose catabolic process"/>
    <property type="evidence" value="ECO:0007669"/>
    <property type="project" value="TreeGrafter"/>
</dbReference>
<dbReference type="PhylomeDB" id="A8ABW0"/>
<dbReference type="InterPro" id="IPR050197">
    <property type="entry name" value="Aldolase_class_II_sugar_metab"/>
</dbReference>
<keyword evidence="1" id="KW-0479">Metal-binding</keyword>
<dbReference type="OrthoDB" id="18709at2157"/>
<evidence type="ECO:0000256" key="2">
    <source>
        <dbReference type="ARBA" id="ARBA00023239"/>
    </source>
</evidence>
<dbReference type="AlphaFoldDB" id="A8ABW0"/>
<proteinExistence type="predicted"/>
<evidence type="ECO:0000256" key="1">
    <source>
        <dbReference type="ARBA" id="ARBA00022723"/>
    </source>
</evidence>
<accession>A8ABW0</accession>
<protein>
    <submittedName>
        <fullName evidence="4">Class II aldolase/adducin family protein</fullName>
    </submittedName>
</protein>
<dbReference type="PANTHER" id="PTHR22789:SF0">
    <property type="entry name" value="3-OXO-TETRONATE 4-PHOSPHATE DECARBOXYLASE-RELATED"/>
    <property type="match status" value="1"/>
</dbReference>
<evidence type="ECO:0000259" key="3">
    <source>
        <dbReference type="SMART" id="SM01007"/>
    </source>
</evidence>
<evidence type="ECO:0000313" key="5">
    <source>
        <dbReference type="Proteomes" id="UP000000262"/>
    </source>
</evidence>